<feature type="transmembrane region" description="Helical" evidence="1">
    <location>
        <begin position="316"/>
        <end position="334"/>
    </location>
</feature>
<feature type="transmembrane region" description="Helical" evidence="1">
    <location>
        <begin position="120"/>
        <end position="137"/>
    </location>
</feature>
<keyword evidence="3" id="KW-1185">Reference proteome</keyword>
<feature type="transmembrane region" description="Helical" evidence="1">
    <location>
        <begin position="354"/>
        <end position="374"/>
    </location>
</feature>
<feature type="transmembrane region" description="Helical" evidence="1">
    <location>
        <begin position="144"/>
        <end position="170"/>
    </location>
</feature>
<sequence>MMNISEHLQRKAAVGLVALGVVSVLNGLIASSAEAEKSYFTEHFINTHFITCVQLFSGLVSLLQDLRYTGPATLALVLHIFSTIVSGCAVFADASNILYLSTTDDFVTKIFYKVFHGSEQKTPFLLMLASIFALLSSNPQHATLALPACLVVLLYTAKSTLFLLLSYSYLVFKGYFREQLCDLFVTNTDDCFATVTTGGVFLHMFEAFIHLAAAVASIFLAAIVMRVAHLRREVSNTDVHYRTAKSQALIRWIGVVHASAALVVIGSSILSFVFSSTAMHPLIVIYLQLYHIAVAFSLIVFPLYQICVSEVIHEVPVARHALLILSAIQFFNIVTQLDYRGTGEDLNVIWKLHHFVEVLTAFGYFFTAILVLRIENVIRPDPLRENYDVLDFDNPLAAEMQDSELNEGYIQLRQEEAI</sequence>
<evidence type="ECO:0000313" key="3">
    <source>
        <dbReference type="Proteomes" id="UP001177023"/>
    </source>
</evidence>
<feature type="transmembrane region" description="Helical" evidence="1">
    <location>
        <begin position="75"/>
        <end position="100"/>
    </location>
</feature>
<keyword evidence="1" id="KW-1133">Transmembrane helix</keyword>
<dbReference type="AlphaFoldDB" id="A0AA36CPB3"/>
<feature type="transmembrane region" description="Helical" evidence="1">
    <location>
        <begin position="249"/>
        <end position="273"/>
    </location>
</feature>
<accession>A0AA36CPB3</accession>
<proteinExistence type="predicted"/>
<keyword evidence="1" id="KW-0472">Membrane</keyword>
<evidence type="ECO:0000313" key="2">
    <source>
        <dbReference type="EMBL" id="CAJ0572315.1"/>
    </source>
</evidence>
<feature type="transmembrane region" description="Helical" evidence="1">
    <location>
        <begin position="207"/>
        <end position="228"/>
    </location>
</feature>
<evidence type="ECO:0000256" key="1">
    <source>
        <dbReference type="SAM" id="Phobius"/>
    </source>
</evidence>
<dbReference type="EMBL" id="CATQJA010002596">
    <property type="protein sequence ID" value="CAJ0572315.1"/>
    <property type="molecule type" value="Genomic_DNA"/>
</dbReference>
<keyword evidence="1" id="KW-0812">Transmembrane</keyword>
<feature type="transmembrane region" description="Helical" evidence="1">
    <location>
        <begin position="285"/>
        <end position="304"/>
    </location>
</feature>
<name>A0AA36CPB3_9BILA</name>
<feature type="transmembrane region" description="Helical" evidence="1">
    <location>
        <begin position="45"/>
        <end position="63"/>
    </location>
</feature>
<gene>
    <name evidence="2" type="ORF">MSPICULIGERA_LOCUS10704</name>
</gene>
<feature type="non-terminal residue" evidence="2">
    <location>
        <position position="418"/>
    </location>
</feature>
<organism evidence="2 3">
    <name type="scientific">Mesorhabditis spiculigera</name>
    <dbReference type="NCBI Taxonomy" id="96644"/>
    <lineage>
        <taxon>Eukaryota</taxon>
        <taxon>Metazoa</taxon>
        <taxon>Ecdysozoa</taxon>
        <taxon>Nematoda</taxon>
        <taxon>Chromadorea</taxon>
        <taxon>Rhabditida</taxon>
        <taxon>Rhabditina</taxon>
        <taxon>Rhabditomorpha</taxon>
        <taxon>Rhabditoidea</taxon>
        <taxon>Rhabditidae</taxon>
        <taxon>Mesorhabditinae</taxon>
        <taxon>Mesorhabditis</taxon>
    </lineage>
</organism>
<dbReference type="Proteomes" id="UP001177023">
    <property type="component" value="Unassembled WGS sequence"/>
</dbReference>
<reference evidence="2" key="1">
    <citation type="submission" date="2023-06" db="EMBL/GenBank/DDBJ databases">
        <authorList>
            <person name="Delattre M."/>
        </authorList>
    </citation>
    <scope>NUCLEOTIDE SEQUENCE</scope>
    <source>
        <strain evidence="2">AF72</strain>
    </source>
</reference>
<protein>
    <submittedName>
        <fullName evidence="2">Uncharacterized protein</fullName>
    </submittedName>
</protein>
<comment type="caution">
    <text evidence="2">The sequence shown here is derived from an EMBL/GenBank/DDBJ whole genome shotgun (WGS) entry which is preliminary data.</text>
</comment>